<dbReference type="Proteomes" id="UP000016568">
    <property type="component" value="Unassembled WGS sequence"/>
</dbReference>
<dbReference type="InterPro" id="IPR002539">
    <property type="entry name" value="MaoC-like_dom"/>
</dbReference>
<evidence type="ECO:0000313" key="3">
    <source>
        <dbReference type="Proteomes" id="UP000016568"/>
    </source>
</evidence>
<evidence type="ECO:0000313" key="2">
    <source>
        <dbReference type="EMBL" id="GAD49546.1"/>
    </source>
</evidence>
<comment type="caution">
    <text evidence="2">The sequence shown here is derived from an EMBL/GenBank/DDBJ whole genome shotgun (WGS) entry which is preliminary data.</text>
</comment>
<dbReference type="eggNOG" id="COG2030">
    <property type="taxonomic scope" value="Bacteria"/>
</dbReference>
<sequence>MTGSLSPLLPLTRTVTARDVVMGAATSRDWQPQHHDIAYAQGMHLPDIIMNAPTQTGWFHAYAMAWAGPGARIGRWRLKMRRPICPGADVTYSGAVTRQEPALPGHAWIWLALQCEGGGELLSSMTLLLAQPTYAETSCWDITAENWAPPPLQ</sequence>
<name>U2Y8H5_9SPHN</name>
<dbReference type="Gene3D" id="3.10.129.10">
    <property type="entry name" value="Hotdog Thioesterase"/>
    <property type="match status" value="1"/>
</dbReference>
<evidence type="ECO:0000259" key="1">
    <source>
        <dbReference type="Pfam" id="PF01575"/>
    </source>
</evidence>
<gene>
    <name evidence="2" type="ORF">NT2_05_04670</name>
</gene>
<dbReference type="RefSeq" id="WP_021690452.1">
    <property type="nucleotide sequence ID" value="NZ_BASZ01000005.1"/>
</dbReference>
<keyword evidence="3" id="KW-1185">Reference proteome</keyword>
<protein>
    <recommendedName>
        <fullName evidence="1">MaoC-like domain-containing protein</fullName>
    </recommendedName>
</protein>
<organism evidence="2 3">
    <name type="scientific">Caenibius tardaugens NBRC 16725</name>
    <dbReference type="NCBI Taxonomy" id="1219035"/>
    <lineage>
        <taxon>Bacteria</taxon>
        <taxon>Pseudomonadati</taxon>
        <taxon>Pseudomonadota</taxon>
        <taxon>Alphaproteobacteria</taxon>
        <taxon>Sphingomonadales</taxon>
        <taxon>Erythrobacteraceae</taxon>
        <taxon>Caenibius</taxon>
    </lineage>
</organism>
<dbReference type="EMBL" id="BASZ01000005">
    <property type="protein sequence ID" value="GAD49546.1"/>
    <property type="molecule type" value="Genomic_DNA"/>
</dbReference>
<dbReference type="AlphaFoldDB" id="U2Y8H5"/>
<feature type="domain" description="MaoC-like" evidence="1">
    <location>
        <begin position="10"/>
        <end position="98"/>
    </location>
</feature>
<dbReference type="KEGG" id="ntd:EGO55_13595"/>
<dbReference type="OrthoDB" id="9774179at2"/>
<reference evidence="2 3" key="1">
    <citation type="submission" date="2013-09" db="EMBL/GenBank/DDBJ databases">
        <title>Whole genome shotgun sequence of Novosphingobium tardaugens NBRC 16725.</title>
        <authorList>
            <person name="Isaki S."/>
            <person name="Hosoyama A."/>
            <person name="Tsuchikane K."/>
            <person name="Katsumata H."/>
            <person name="Ando Y."/>
            <person name="Yamazaki S."/>
            <person name="Fujita N."/>
        </authorList>
    </citation>
    <scope>NUCLEOTIDE SEQUENCE [LARGE SCALE GENOMIC DNA]</scope>
    <source>
        <strain evidence="2 3">NBRC 16725</strain>
    </source>
</reference>
<dbReference type="Pfam" id="PF01575">
    <property type="entry name" value="MaoC_dehydratas"/>
    <property type="match status" value="1"/>
</dbReference>
<accession>U2Y8H5</accession>
<proteinExistence type="predicted"/>
<dbReference type="InterPro" id="IPR029069">
    <property type="entry name" value="HotDog_dom_sf"/>
</dbReference>
<dbReference type="SUPFAM" id="SSF54637">
    <property type="entry name" value="Thioesterase/thiol ester dehydrase-isomerase"/>
    <property type="match status" value="1"/>
</dbReference>